<dbReference type="OrthoDB" id="278408at2759"/>
<evidence type="ECO:0000313" key="2">
    <source>
        <dbReference type="EMBL" id="CUG88703.1"/>
    </source>
</evidence>
<feature type="non-terminal residue" evidence="2">
    <location>
        <position position="156"/>
    </location>
</feature>
<dbReference type="AlphaFoldDB" id="A0A0S4JEX9"/>
<gene>
    <name evidence="2" type="ORF">BSAL_16865</name>
</gene>
<evidence type="ECO:0000256" key="1">
    <source>
        <dbReference type="SAM" id="MobiDB-lite"/>
    </source>
</evidence>
<sequence length="156" mass="16934">MSGCGRKHRAKHLTREYLDDESWTGPSGNEEIAVSLESPHGKHLHVYIVTTPSSSGAVTDATDDAQQLTAKVVYLPGKFQKVIWIGVKDVIVVLDGALHRKPSPAQLANFLESSPQWKQAIQAVVLRVASERPGAFTDTVPPVGEQTTANVHDDDD</sequence>
<proteinExistence type="predicted"/>
<evidence type="ECO:0000313" key="3">
    <source>
        <dbReference type="Proteomes" id="UP000051952"/>
    </source>
</evidence>
<reference evidence="3" key="1">
    <citation type="submission" date="2015-09" db="EMBL/GenBank/DDBJ databases">
        <authorList>
            <consortium name="Pathogen Informatics"/>
        </authorList>
    </citation>
    <scope>NUCLEOTIDE SEQUENCE [LARGE SCALE GENOMIC DNA]</scope>
    <source>
        <strain evidence="3">Lake Konstanz</strain>
    </source>
</reference>
<name>A0A0S4JEX9_BODSA</name>
<dbReference type="VEuPathDB" id="TriTrypDB:BSAL_16865"/>
<dbReference type="Proteomes" id="UP000051952">
    <property type="component" value="Unassembled WGS sequence"/>
</dbReference>
<accession>A0A0S4JEX9</accession>
<protein>
    <submittedName>
        <fullName evidence="2">Uncharacterized protein</fullName>
    </submittedName>
</protein>
<organism evidence="2 3">
    <name type="scientific">Bodo saltans</name>
    <name type="common">Flagellated protozoan</name>
    <dbReference type="NCBI Taxonomy" id="75058"/>
    <lineage>
        <taxon>Eukaryota</taxon>
        <taxon>Discoba</taxon>
        <taxon>Euglenozoa</taxon>
        <taxon>Kinetoplastea</taxon>
        <taxon>Metakinetoplastina</taxon>
        <taxon>Eubodonida</taxon>
        <taxon>Bodonidae</taxon>
        <taxon>Bodo</taxon>
    </lineage>
</organism>
<feature type="region of interest" description="Disordered" evidence="1">
    <location>
        <begin position="136"/>
        <end position="156"/>
    </location>
</feature>
<dbReference type="EMBL" id="CYKH01001669">
    <property type="protein sequence ID" value="CUG88703.1"/>
    <property type="molecule type" value="Genomic_DNA"/>
</dbReference>
<keyword evidence="3" id="KW-1185">Reference proteome</keyword>